<feature type="transmembrane region" description="Helical" evidence="2">
    <location>
        <begin position="50"/>
        <end position="67"/>
    </location>
</feature>
<keyword evidence="2" id="KW-1133">Transmembrane helix</keyword>
<dbReference type="RefSeq" id="WP_012823618.1">
    <property type="nucleotide sequence ID" value="NC_013422.1"/>
</dbReference>
<dbReference type="Proteomes" id="UP000009102">
    <property type="component" value="Chromosome"/>
</dbReference>
<keyword evidence="2" id="KW-0472">Membrane</keyword>
<keyword evidence="4" id="KW-1185">Reference proteome</keyword>
<feature type="transmembrane region" description="Helical" evidence="2">
    <location>
        <begin position="164"/>
        <end position="189"/>
    </location>
</feature>
<proteinExistence type="predicted"/>
<dbReference type="NCBIfam" id="NF041043">
    <property type="entry name" value="BPSS1780_fam"/>
    <property type="match status" value="1"/>
</dbReference>
<dbReference type="KEGG" id="hna:Hneap_0733"/>
<keyword evidence="2" id="KW-0812">Transmembrane</keyword>
<evidence type="ECO:0000256" key="1">
    <source>
        <dbReference type="SAM" id="MobiDB-lite"/>
    </source>
</evidence>
<feature type="transmembrane region" description="Helical" evidence="2">
    <location>
        <begin position="105"/>
        <end position="130"/>
    </location>
</feature>
<reference evidence="3 4" key="1">
    <citation type="submission" date="2009-10" db="EMBL/GenBank/DDBJ databases">
        <title>Complete sequence of Halothiobacillus neapolitanus c2.</title>
        <authorList>
            <consortium name="US DOE Joint Genome Institute"/>
            <person name="Lucas S."/>
            <person name="Copeland A."/>
            <person name="Lapidus A."/>
            <person name="Glavina del Rio T."/>
            <person name="Tice H."/>
            <person name="Bruce D."/>
            <person name="Goodwin L."/>
            <person name="Pitluck S."/>
            <person name="Davenport K."/>
            <person name="Brettin T."/>
            <person name="Detter J.C."/>
            <person name="Han C."/>
            <person name="Tapia R."/>
            <person name="Larimer F."/>
            <person name="Land M."/>
            <person name="Hauser L."/>
            <person name="Kyrpides N."/>
            <person name="Mikhailova N."/>
            <person name="Kerfeld C."/>
            <person name="Cannon G."/>
            <person name="Heinhort S."/>
        </authorList>
    </citation>
    <scope>NUCLEOTIDE SEQUENCE [LARGE SCALE GENOMIC DNA]</scope>
    <source>
        <strain evidence="4">ATCC 23641 / c2</strain>
    </source>
</reference>
<dbReference type="HOGENOM" id="CLU_072075_2_1_6"/>
<protein>
    <recommendedName>
        <fullName evidence="5">Transmembrane protein</fullName>
    </recommendedName>
</protein>
<dbReference type="InterPro" id="IPR047798">
    <property type="entry name" value="BPSS1780-like"/>
</dbReference>
<sequence length="280" mass="31383">MRRVHAGRGWQWIKEAWRLIRPRFGLVLGTVLLMYVLLFVASMIPMIGNIIAPILAPFLAGGVYVILRRVREIEQRSRIEPLASEQPISFDLLFSVFKDPAPRKALLWLGFVSIAFSLALLLVVATFVTVKLSGVDHSMLTDPSANDEQRIRFLIPYLMDPDAWALWIGILIASVAYSMATFFAVPLIVLRGETLRSAFSQSFSAVGRNWSAFLVYALVLFVLFLTVPITLMLSLILLLPLIVTSVFVAFEDIWNDSPVGGDADRQDQGRVLQERTSTVM</sequence>
<organism evidence="3 4">
    <name type="scientific">Halothiobacillus neapolitanus (strain ATCC 23641 / DSM 15147 / CIP 104769 / NCIMB 8539 / c2)</name>
    <name type="common">Thiobacillus neapolitanus</name>
    <dbReference type="NCBI Taxonomy" id="555778"/>
    <lineage>
        <taxon>Bacteria</taxon>
        <taxon>Pseudomonadati</taxon>
        <taxon>Pseudomonadota</taxon>
        <taxon>Gammaproteobacteria</taxon>
        <taxon>Chromatiales</taxon>
        <taxon>Halothiobacillaceae</taxon>
        <taxon>Halothiobacillus</taxon>
    </lineage>
</organism>
<dbReference type="EMBL" id="CP001801">
    <property type="protein sequence ID" value="ACX95582.1"/>
    <property type="molecule type" value="Genomic_DNA"/>
</dbReference>
<dbReference type="OrthoDB" id="5298483at2"/>
<dbReference type="eggNOG" id="COG5473">
    <property type="taxonomic scope" value="Bacteria"/>
</dbReference>
<evidence type="ECO:0000313" key="4">
    <source>
        <dbReference type="Proteomes" id="UP000009102"/>
    </source>
</evidence>
<evidence type="ECO:0008006" key="5">
    <source>
        <dbReference type="Google" id="ProtNLM"/>
    </source>
</evidence>
<dbReference type="AlphaFoldDB" id="D0KYQ9"/>
<dbReference type="InterPro" id="IPR055966">
    <property type="entry name" value="DUF7544"/>
</dbReference>
<dbReference type="Pfam" id="PF24400">
    <property type="entry name" value="DUF7544"/>
    <property type="match status" value="1"/>
</dbReference>
<accession>D0KYQ9</accession>
<gene>
    <name evidence="3" type="ordered locus">Hneap_0733</name>
</gene>
<feature type="transmembrane region" description="Helical" evidence="2">
    <location>
        <begin position="210"/>
        <end position="227"/>
    </location>
</feature>
<evidence type="ECO:0000256" key="2">
    <source>
        <dbReference type="SAM" id="Phobius"/>
    </source>
</evidence>
<name>D0KYQ9_HALNC</name>
<feature type="region of interest" description="Disordered" evidence="1">
    <location>
        <begin position="261"/>
        <end position="280"/>
    </location>
</feature>
<dbReference type="STRING" id="555778.Hneap_0733"/>
<evidence type="ECO:0000313" key="3">
    <source>
        <dbReference type="EMBL" id="ACX95582.1"/>
    </source>
</evidence>
<feature type="transmembrane region" description="Helical" evidence="2">
    <location>
        <begin position="24"/>
        <end position="44"/>
    </location>
</feature>